<gene>
    <name evidence="2" type="ORF">FHX48_002168</name>
</gene>
<proteinExistence type="predicted"/>
<organism evidence="2 3">
    <name type="scientific">Microbacterium halimionae</name>
    <dbReference type="NCBI Taxonomy" id="1526413"/>
    <lineage>
        <taxon>Bacteria</taxon>
        <taxon>Bacillati</taxon>
        <taxon>Actinomycetota</taxon>
        <taxon>Actinomycetes</taxon>
        <taxon>Micrococcales</taxon>
        <taxon>Microbacteriaceae</taxon>
        <taxon>Microbacterium</taxon>
    </lineage>
</organism>
<accession>A0A7W3JQC5</accession>
<keyword evidence="3" id="KW-1185">Reference proteome</keyword>
<feature type="domain" description="Type I restriction enzyme HindI endonuclease subunit-like C-terminal" evidence="1">
    <location>
        <begin position="4"/>
        <end position="78"/>
    </location>
</feature>
<evidence type="ECO:0000259" key="1">
    <source>
        <dbReference type="Pfam" id="PF11867"/>
    </source>
</evidence>
<dbReference type="AlphaFoldDB" id="A0A7W3JQC5"/>
<dbReference type="InterPro" id="IPR021810">
    <property type="entry name" value="T1RH-like_C"/>
</dbReference>
<protein>
    <recommendedName>
        <fullName evidence="1">Type I restriction enzyme HindI endonuclease subunit-like C-terminal domain-containing protein</fullName>
    </recommendedName>
</protein>
<evidence type="ECO:0000313" key="2">
    <source>
        <dbReference type="EMBL" id="MBA8817074.1"/>
    </source>
</evidence>
<comment type="caution">
    <text evidence="2">The sequence shown here is derived from an EMBL/GenBank/DDBJ whole genome shotgun (WGS) entry which is preliminary data.</text>
</comment>
<dbReference type="Pfam" id="PF11867">
    <property type="entry name" value="T1RH-like_C"/>
    <property type="match status" value="1"/>
</dbReference>
<dbReference type="EMBL" id="JACGWY010000004">
    <property type="protein sequence ID" value="MBA8817074.1"/>
    <property type="molecule type" value="Genomic_DNA"/>
</dbReference>
<name>A0A7W3JQC5_9MICO</name>
<evidence type="ECO:0000313" key="3">
    <source>
        <dbReference type="Proteomes" id="UP000526083"/>
    </source>
</evidence>
<sequence>MRDDQARHVQLGHETLKAIARDLVKSVQHSATIDWTLKESVLALMRSKVRPILTRYGYPPDAEEAAVDLAIQQAEVFAGKLGEISR</sequence>
<dbReference type="Proteomes" id="UP000526083">
    <property type="component" value="Unassembled WGS sequence"/>
</dbReference>
<reference evidence="2 3" key="1">
    <citation type="submission" date="2020-07" db="EMBL/GenBank/DDBJ databases">
        <title>Sequencing the genomes of 1000 actinobacteria strains.</title>
        <authorList>
            <person name="Klenk H.-P."/>
        </authorList>
    </citation>
    <scope>NUCLEOTIDE SEQUENCE [LARGE SCALE GENOMIC DNA]</scope>
    <source>
        <strain evidence="2 3">DSM 27576</strain>
    </source>
</reference>